<evidence type="ECO:0000313" key="10">
    <source>
        <dbReference type="Proteomes" id="UP001519363"/>
    </source>
</evidence>
<evidence type="ECO:0000259" key="8">
    <source>
        <dbReference type="PROSITE" id="PS50928"/>
    </source>
</evidence>
<comment type="caution">
    <text evidence="9">The sequence shown here is derived from an EMBL/GenBank/DDBJ whole genome shotgun (WGS) entry which is preliminary data.</text>
</comment>
<keyword evidence="3" id="KW-1003">Cell membrane</keyword>
<keyword evidence="5 7" id="KW-1133">Transmembrane helix</keyword>
<dbReference type="InterPro" id="IPR000515">
    <property type="entry name" value="MetI-like"/>
</dbReference>
<sequence>MTGRRIGWGQRLAPYAFLLPNLAIFGIFTVYPALNSVNISFYDSRNGRNFRPVGLDNYRRIINDEQFWSAAWNTLVFVSAYVLISVPAALAVAVVLNRRLRGRSFFRATVFLPMVLSPVVVGLVWGWLLGGRGILTDALGSMAAAVGVGVWIHLGFYTLILLAGLQAVDPHLLEAAALDGANRWQRFRLVTVPLLRPTTLVVLVLATIAGFQSFDFVYTLTGGGPLGATTLLVQYLYQRGFEPPVSYGLAAAGSVLLFAVILAVTLVQYRLARRREAV</sequence>
<keyword evidence="4 7" id="KW-0812">Transmembrane</keyword>
<reference evidence="9 10" key="1">
    <citation type="submission" date="2021-03" db="EMBL/GenBank/DDBJ databases">
        <title>Sequencing the genomes of 1000 actinobacteria strains.</title>
        <authorList>
            <person name="Klenk H.-P."/>
        </authorList>
    </citation>
    <scope>NUCLEOTIDE SEQUENCE [LARGE SCALE GENOMIC DNA]</scope>
    <source>
        <strain evidence="9 10">DSM 44580</strain>
    </source>
</reference>
<evidence type="ECO:0000256" key="7">
    <source>
        <dbReference type="RuleBase" id="RU363032"/>
    </source>
</evidence>
<feature type="transmembrane region" description="Helical" evidence="7">
    <location>
        <begin position="75"/>
        <end position="96"/>
    </location>
</feature>
<accession>A0ABS5AF93</accession>
<dbReference type="SUPFAM" id="SSF161098">
    <property type="entry name" value="MetI-like"/>
    <property type="match status" value="1"/>
</dbReference>
<dbReference type="RefSeq" id="WP_209707189.1">
    <property type="nucleotide sequence ID" value="NZ_JAGIOO010000001.1"/>
</dbReference>
<dbReference type="Gene3D" id="1.10.3720.10">
    <property type="entry name" value="MetI-like"/>
    <property type="match status" value="1"/>
</dbReference>
<evidence type="ECO:0000256" key="2">
    <source>
        <dbReference type="ARBA" id="ARBA00022448"/>
    </source>
</evidence>
<keyword evidence="6 7" id="KW-0472">Membrane</keyword>
<dbReference type="CDD" id="cd06261">
    <property type="entry name" value="TM_PBP2"/>
    <property type="match status" value="1"/>
</dbReference>
<feature type="transmembrane region" description="Helical" evidence="7">
    <location>
        <begin position="148"/>
        <end position="168"/>
    </location>
</feature>
<evidence type="ECO:0000256" key="4">
    <source>
        <dbReference type="ARBA" id="ARBA00022692"/>
    </source>
</evidence>
<feature type="transmembrane region" description="Helical" evidence="7">
    <location>
        <begin position="12"/>
        <end position="34"/>
    </location>
</feature>
<dbReference type="EMBL" id="JAGIOO010000001">
    <property type="protein sequence ID" value="MBP2475260.1"/>
    <property type="molecule type" value="Genomic_DNA"/>
</dbReference>
<evidence type="ECO:0000256" key="5">
    <source>
        <dbReference type="ARBA" id="ARBA00022989"/>
    </source>
</evidence>
<keyword evidence="2 7" id="KW-0813">Transport</keyword>
<dbReference type="InterPro" id="IPR035906">
    <property type="entry name" value="MetI-like_sf"/>
</dbReference>
<keyword evidence="10" id="KW-1185">Reference proteome</keyword>
<evidence type="ECO:0000256" key="1">
    <source>
        <dbReference type="ARBA" id="ARBA00004651"/>
    </source>
</evidence>
<protein>
    <submittedName>
        <fullName evidence="9">Alpha-1,4-digalacturonate transport system permease protein</fullName>
    </submittedName>
</protein>
<dbReference type="SUPFAM" id="SSF160964">
    <property type="entry name" value="MalF N-terminal region-like"/>
    <property type="match status" value="1"/>
</dbReference>
<gene>
    <name evidence="9" type="ORF">JOF53_004132</name>
</gene>
<evidence type="ECO:0000256" key="6">
    <source>
        <dbReference type="ARBA" id="ARBA00023136"/>
    </source>
</evidence>
<dbReference type="InterPro" id="IPR051393">
    <property type="entry name" value="ABC_transporter_permease"/>
</dbReference>
<dbReference type="PANTHER" id="PTHR30193:SF41">
    <property type="entry name" value="DIACETYLCHITOBIOSE UPTAKE SYSTEM PERMEASE PROTEIN NGCF"/>
    <property type="match status" value="1"/>
</dbReference>
<evidence type="ECO:0000313" key="9">
    <source>
        <dbReference type="EMBL" id="MBP2475260.1"/>
    </source>
</evidence>
<comment type="subcellular location">
    <subcellularLocation>
        <location evidence="1 7">Cell membrane</location>
        <topology evidence="1 7">Multi-pass membrane protein</topology>
    </subcellularLocation>
</comment>
<organism evidence="9 10">
    <name type="scientific">Crossiella equi</name>
    <dbReference type="NCBI Taxonomy" id="130796"/>
    <lineage>
        <taxon>Bacteria</taxon>
        <taxon>Bacillati</taxon>
        <taxon>Actinomycetota</taxon>
        <taxon>Actinomycetes</taxon>
        <taxon>Pseudonocardiales</taxon>
        <taxon>Pseudonocardiaceae</taxon>
        <taxon>Crossiella</taxon>
    </lineage>
</organism>
<evidence type="ECO:0000256" key="3">
    <source>
        <dbReference type="ARBA" id="ARBA00022475"/>
    </source>
</evidence>
<dbReference type="PROSITE" id="PS50928">
    <property type="entry name" value="ABC_TM1"/>
    <property type="match status" value="1"/>
</dbReference>
<comment type="similarity">
    <text evidence="7">Belongs to the binding-protein-dependent transport system permease family.</text>
</comment>
<dbReference type="Proteomes" id="UP001519363">
    <property type="component" value="Unassembled WGS sequence"/>
</dbReference>
<name>A0ABS5AF93_9PSEU</name>
<feature type="transmembrane region" description="Helical" evidence="7">
    <location>
        <begin position="189"/>
        <end position="211"/>
    </location>
</feature>
<feature type="domain" description="ABC transmembrane type-1" evidence="8">
    <location>
        <begin position="71"/>
        <end position="268"/>
    </location>
</feature>
<feature type="transmembrane region" description="Helical" evidence="7">
    <location>
        <begin position="245"/>
        <end position="267"/>
    </location>
</feature>
<dbReference type="Pfam" id="PF00528">
    <property type="entry name" value="BPD_transp_1"/>
    <property type="match status" value="1"/>
</dbReference>
<proteinExistence type="inferred from homology"/>
<dbReference type="PANTHER" id="PTHR30193">
    <property type="entry name" value="ABC TRANSPORTER PERMEASE PROTEIN"/>
    <property type="match status" value="1"/>
</dbReference>
<feature type="transmembrane region" description="Helical" evidence="7">
    <location>
        <begin position="108"/>
        <end position="128"/>
    </location>
</feature>